<dbReference type="Proteomes" id="UP000887013">
    <property type="component" value="Unassembled WGS sequence"/>
</dbReference>
<comment type="caution">
    <text evidence="2">The sequence shown here is derived from an EMBL/GenBank/DDBJ whole genome shotgun (WGS) entry which is preliminary data.</text>
</comment>
<evidence type="ECO:0000313" key="3">
    <source>
        <dbReference type="Proteomes" id="UP000887013"/>
    </source>
</evidence>
<name>A0A8X6NKH9_NEPPI</name>
<organism evidence="2 3">
    <name type="scientific">Nephila pilipes</name>
    <name type="common">Giant wood spider</name>
    <name type="synonym">Nephila maculata</name>
    <dbReference type="NCBI Taxonomy" id="299642"/>
    <lineage>
        <taxon>Eukaryota</taxon>
        <taxon>Metazoa</taxon>
        <taxon>Ecdysozoa</taxon>
        <taxon>Arthropoda</taxon>
        <taxon>Chelicerata</taxon>
        <taxon>Arachnida</taxon>
        <taxon>Araneae</taxon>
        <taxon>Araneomorphae</taxon>
        <taxon>Entelegynae</taxon>
        <taxon>Araneoidea</taxon>
        <taxon>Nephilidae</taxon>
        <taxon>Nephila</taxon>
    </lineage>
</organism>
<feature type="region of interest" description="Disordered" evidence="1">
    <location>
        <begin position="30"/>
        <end position="82"/>
    </location>
</feature>
<dbReference type="EMBL" id="BMAW01059153">
    <property type="protein sequence ID" value="GFT19734.1"/>
    <property type="molecule type" value="Genomic_DNA"/>
</dbReference>
<feature type="compositionally biased region" description="Basic residues" evidence="1">
    <location>
        <begin position="38"/>
        <end position="48"/>
    </location>
</feature>
<keyword evidence="3" id="KW-1185">Reference proteome</keyword>
<protein>
    <submittedName>
        <fullName evidence="2">Uncharacterized protein</fullName>
    </submittedName>
</protein>
<evidence type="ECO:0000256" key="1">
    <source>
        <dbReference type="SAM" id="MobiDB-lite"/>
    </source>
</evidence>
<evidence type="ECO:0000313" key="2">
    <source>
        <dbReference type="EMBL" id="GFT19734.1"/>
    </source>
</evidence>
<sequence>MSQLYTDVNSFNEDIAKYYEIVVSVRFEDHDRKETRKRETKNRAKRKTCGNEEQNIGKEENKRKRKKEKTKVVQARKIANGT</sequence>
<reference evidence="2" key="1">
    <citation type="submission" date="2020-08" db="EMBL/GenBank/DDBJ databases">
        <title>Multicomponent nature underlies the extraordinary mechanical properties of spider dragline silk.</title>
        <authorList>
            <person name="Kono N."/>
            <person name="Nakamura H."/>
            <person name="Mori M."/>
            <person name="Yoshida Y."/>
            <person name="Ohtoshi R."/>
            <person name="Malay A.D."/>
            <person name="Moran D.A.P."/>
            <person name="Tomita M."/>
            <person name="Numata K."/>
            <person name="Arakawa K."/>
        </authorList>
    </citation>
    <scope>NUCLEOTIDE SEQUENCE</scope>
</reference>
<dbReference type="AlphaFoldDB" id="A0A8X6NKH9"/>
<accession>A0A8X6NKH9</accession>
<proteinExistence type="predicted"/>
<gene>
    <name evidence="2" type="ORF">NPIL_39721</name>
</gene>